<keyword evidence="2" id="KW-1133">Transmembrane helix</keyword>
<feature type="domain" description="DUF418" evidence="3">
    <location>
        <begin position="205"/>
        <end position="342"/>
    </location>
</feature>
<feature type="transmembrane region" description="Helical" evidence="2">
    <location>
        <begin position="237"/>
        <end position="255"/>
    </location>
</feature>
<dbReference type="Pfam" id="PF04235">
    <property type="entry name" value="DUF418"/>
    <property type="match status" value="1"/>
</dbReference>
<feature type="transmembrane region" description="Helical" evidence="2">
    <location>
        <begin position="158"/>
        <end position="186"/>
    </location>
</feature>
<evidence type="ECO:0000259" key="3">
    <source>
        <dbReference type="Pfam" id="PF04235"/>
    </source>
</evidence>
<feature type="transmembrane region" description="Helical" evidence="2">
    <location>
        <begin position="207"/>
        <end position="225"/>
    </location>
</feature>
<reference evidence="4 5" key="1">
    <citation type="journal article" date="2015" name="Genome Announc.">
        <title>Genome Sequence of Corynebacterium ulcerans Strain FRC11.</title>
        <authorList>
            <person name="Benevides Lde J."/>
            <person name="Viana M.V."/>
            <person name="Mariano D.C."/>
            <person name="Rocha Fde S."/>
            <person name="Bagano P.C."/>
            <person name="Folador E.L."/>
            <person name="Pereira F.L."/>
            <person name="Dorella F.A."/>
            <person name="Leal C.A."/>
            <person name="Carvalho A.F."/>
            <person name="Soares Sde C."/>
            <person name="Carneiro A."/>
            <person name="Ramos R."/>
            <person name="Badell-Ocando E."/>
            <person name="Guiso N."/>
            <person name="Silva A."/>
            <person name="Figueiredo H."/>
            <person name="Azevedo V."/>
            <person name="Guimaraes L.C."/>
        </authorList>
    </citation>
    <scope>NUCLEOTIDE SEQUENCE [LARGE SCALE GENOMIC DNA]</scope>
    <source>
        <strain evidence="5">FRC0011</strain>
    </source>
</reference>
<name>A0ABM5RTG2_9CORY</name>
<dbReference type="InterPro" id="IPR007349">
    <property type="entry name" value="DUF418"/>
</dbReference>
<dbReference type="Proteomes" id="UP000029910">
    <property type="component" value="Chromosome"/>
</dbReference>
<feature type="transmembrane region" description="Helical" evidence="2">
    <location>
        <begin position="89"/>
        <end position="107"/>
    </location>
</feature>
<evidence type="ECO:0000313" key="4">
    <source>
        <dbReference type="EMBL" id="AIU33287.1"/>
    </source>
</evidence>
<keyword evidence="2" id="KW-0812">Transmembrane</keyword>
<sequence>MRQHCGVQEKCLRSTFGRHGLRDFSSPRPITTHDLPAKIEHVKNRIEWLDVVRGIALCGIAFANIGAVWEVAVPRSLSYDFMQLLVQQRFFPIFSLLFGIGFGLMWSKNYGRVPLLRRFLFIGALGALHQFVHPGEALLFYAAAALFILLPSTYMPRVWVLAFGVIATVLASPFGGPLLIPGLFLLGSGLAQYGIPAVLAEKPRIPAYALIVFIPIALITGWMQWQNKINAGFSTESAIAGLAIAAVWICLAILLMHTPARSFLQTAFAPMGRLALTNYIGATLIMLAASTVISLPDSPKAWDIAFLFVAGMLVFQMVLSWVWDRTLGQGPLERLWRMVTWWSSAPKRSDNRESSAAVENAHDAPQPVLQN</sequence>
<dbReference type="PANTHER" id="PTHR30590">
    <property type="entry name" value="INNER MEMBRANE PROTEIN"/>
    <property type="match status" value="1"/>
</dbReference>
<keyword evidence="2" id="KW-0472">Membrane</keyword>
<feature type="transmembrane region" description="Helical" evidence="2">
    <location>
        <begin position="301"/>
        <end position="323"/>
    </location>
</feature>
<organism evidence="4 5">
    <name type="scientific">Corynebacterium ramonii</name>
    <dbReference type="NCBI Taxonomy" id="3026968"/>
    <lineage>
        <taxon>Bacteria</taxon>
        <taxon>Bacillati</taxon>
        <taxon>Actinomycetota</taxon>
        <taxon>Actinomycetes</taxon>
        <taxon>Mycobacteriales</taxon>
        <taxon>Corynebacteriaceae</taxon>
        <taxon>Corynebacterium</taxon>
    </lineage>
</organism>
<dbReference type="InterPro" id="IPR052529">
    <property type="entry name" value="Bact_Transport_Assoc"/>
</dbReference>
<feature type="region of interest" description="Disordered" evidence="1">
    <location>
        <begin position="347"/>
        <end position="371"/>
    </location>
</feature>
<accession>A0ABM5RTG2</accession>
<feature type="transmembrane region" description="Helical" evidence="2">
    <location>
        <begin position="51"/>
        <end position="69"/>
    </location>
</feature>
<proteinExistence type="predicted"/>
<dbReference type="PANTHER" id="PTHR30590:SF3">
    <property type="entry name" value="HYPOTHETICAL MEMBRANE SPANNING PROTEIN"/>
    <property type="match status" value="1"/>
</dbReference>
<evidence type="ECO:0000313" key="5">
    <source>
        <dbReference type="Proteomes" id="UP000029910"/>
    </source>
</evidence>
<keyword evidence="5" id="KW-1185">Reference proteome</keyword>
<evidence type="ECO:0000256" key="2">
    <source>
        <dbReference type="SAM" id="Phobius"/>
    </source>
</evidence>
<evidence type="ECO:0000256" key="1">
    <source>
        <dbReference type="SAM" id="MobiDB-lite"/>
    </source>
</evidence>
<feature type="transmembrane region" description="Helical" evidence="2">
    <location>
        <begin position="119"/>
        <end position="152"/>
    </location>
</feature>
<protein>
    <recommendedName>
        <fullName evidence="3">DUF418 domain-containing protein</fullName>
    </recommendedName>
</protein>
<gene>
    <name evidence="4" type="ORF">CulFRC11_1727</name>
</gene>
<dbReference type="EMBL" id="CP009622">
    <property type="protein sequence ID" value="AIU33287.1"/>
    <property type="molecule type" value="Genomic_DNA"/>
</dbReference>
<feature type="transmembrane region" description="Helical" evidence="2">
    <location>
        <begin position="276"/>
        <end position="295"/>
    </location>
</feature>